<protein>
    <submittedName>
        <fullName evidence="2">Uncharacterized protein</fullName>
    </submittedName>
</protein>
<evidence type="ECO:0000313" key="2">
    <source>
        <dbReference type="EMBL" id="RNA43686.1"/>
    </source>
</evidence>
<dbReference type="OrthoDB" id="10568223at2759"/>
<gene>
    <name evidence="2" type="ORF">BpHYR1_045949</name>
</gene>
<evidence type="ECO:0000313" key="3">
    <source>
        <dbReference type="Proteomes" id="UP000276133"/>
    </source>
</evidence>
<proteinExistence type="predicted"/>
<organism evidence="2 3">
    <name type="scientific">Brachionus plicatilis</name>
    <name type="common">Marine rotifer</name>
    <name type="synonym">Brachionus muelleri</name>
    <dbReference type="NCBI Taxonomy" id="10195"/>
    <lineage>
        <taxon>Eukaryota</taxon>
        <taxon>Metazoa</taxon>
        <taxon>Spiralia</taxon>
        <taxon>Gnathifera</taxon>
        <taxon>Rotifera</taxon>
        <taxon>Eurotatoria</taxon>
        <taxon>Monogononta</taxon>
        <taxon>Pseudotrocha</taxon>
        <taxon>Ploima</taxon>
        <taxon>Brachionidae</taxon>
        <taxon>Brachionus</taxon>
    </lineage>
</organism>
<dbReference type="EMBL" id="REGN01000185">
    <property type="protein sequence ID" value="RNA43686.1"/>
    <property type="molecule type" value="Genomic_DNA"/>
</dbReference>
<reference evidence="2 3" key="1">
    <citation type="journal article" date="2018" name="Sci. Rep.">
        <title>Genomic signatures of local adaptation to the degree of environmental predictability in rotifers.</title>
        <authorList>
            <person name="Franch-Gras L."/>
            <person name="Hahn C."/>
            <person name="Garcia-Roger E.M."/>
            <person name="Carmona M.J."/>
            <person name="Serra M."/>
            <person name="Gomez A."/>
        </authorList>
    </citation>
    <scope>NUCLEOTIDE SEQUENCE [LARGE SCALE GENOMIC DNA]</scope>
    <source>
        <strain evidence="2">HYR1</strain>
    </source>
</reference>
<feature type="region of interest" description="Disordered" evidence="1">
    <location>
        <begin position="52"/>
        <end position="99"/>
    </location>
</feature>
<evidence type="ECO:0000256" key="1">
    <source>
        <dbReference type="SAM" id="MobiDB-lite"/>
    </source>
</evidence>
<name>A0A3M7T6M2_BRAPC</name>
<dbReference type="AlphaFoldDB" id="A0A3M7T6M2"/>
<keyword evidence="3" id="KW-1185">Reference proteome</keyword>
<accession>A0A3M7T6M2</accession>
<sequence>MTATKLHCVVQCMQGNVDARLSIQDGLKKKERVKRKYAECITETEVEERLKAEVESKKQKNLKLKEKRLKEDKKKQNQENKRIEKEEKKRIREEKKMKN</sequence>
<feature type="compositionally biased region" description="Basic and acidic residues" evidence="1">
    <location>
        <begin position="68"/>
        <end position="99"/>
    </location>
</feature>
<comment type="caution">
    <text evidence="2">The sequence shown here is derived from an EMBL/GenBank/DDBJ whole genome shotgun (WGS) entry which is preliminary data.</text>
</comment>
<dbReference type="Proteomes" id="UP000276133">
    <property type="component" value="Unassembled WGS sequence"/>
</dbReference>